<gene>
    <name evidence="16" type="ORF">GTQ45_09835</name>
</gene>
<reference evidence="16 17" key="1">
    <citation type="journal article" date="2016" name="Int. J. Syst. Evol. Microbiol.">
        <title>Pyruvatibacter mobilis gen. nov., sp. nov., a marine bacterium from the culture broth of Picochlorum sp. 122.</title>
        <authorList>
            <person name="Wang G."/>
            <person name="Tang M."/>
            <person name="Wu H."/>
            <person name="Dai S."/>
            <person name="Li T."/>
            <person name="Chen C."/>
            <person name="He H."/>
            <person name="Fan J."/>
            <person name="Xiang W."/>
            <person name="Li X."/>
        </authorList>
    </citation>
    <scope>NUCLEOTIDE SEQUENCE [LARGE SCALE GENOMIC DNA]</scope>
    <source>
        <strain evidence="16 17">GYP-11</strain>
    </source>
</reference>
<feature type="region of interest" description="Disordered" evidence="11">
    <location>
        <begin position="324"/>
        <end position="347"/>
    </location>
</feature>
<keyword evidence="17" id="KW-1185">Reference proteome</keyword>
<evidence type="ECO:0000256" key="4">
    <source>
        <dbReference type="ARBA" id="ARBA00022692"/>
    </source>
</evidence>
<feature type="transmembrane region" description="Helical" evidence="12">
    <location>
        <begin position="202"/>
        <end position="221"/>
    </location>
</feature>
<dbReference type="OrthoDB" id="3289104at2"/>
<evidence type="ECO:0000259" key="14">
    <source>
        <dbReference type="PROSITE" id="PS50192"/>
    </source>
</evidence>
<dbReference type="GO" id="GO:0006935">
    <property type="term" value="P:chemotaxis"/>
    <property type="evidence" value="ECO:0007669"/>
    <property type="project" value="InterPro"/>
</dbReference>
<evidence type="ECO:0000256" key="12">
    <source>
        <dbReference type="SAM" id="Phobius"/>
    </source>
</evidence>
<dbReference type="GO" id="GO:0005886">
    <property type="term" value="C:plasma membrane"/>
    <property type="evidence" value="ECO:0007669"/>
    <property type="project" value="UniProtKB-SubCell"/>
</dbReference>
<evidence type="ECO:0000256" key="1">
    <source>
        <dbReference type="ARBA" id="ARBA00004429"/>
    </source>
</evidence>
<organism evidence="16 17">
    <name type="scientific">Pyruvatibacter mobilis</name>
    <dbReference type="NCBI Taxonomy" id="1712261"/>
    <lineage>
        <taxon>Bacteria</taxon>
        <taxon>Pseudomonadati</taxon>
        <taxon>Pseudomonadota</taxon>
        <taxon>Alphaproteobacteria</taxon>
        <taxon>Hyphomicrobiales</taxon>
        <taxon>Parvibaculaceae</taxon>
        <taxon>Pyruvatibacter</taxon>
    </lineage>
</organism>
<dbReference type="PROSITE" id="PS50192">
    <property type="entry name" value="T_SNARE"/>
    <property type="match status" value="1"/>
</dbReference>
<dbReference type="InterPro" id="IPR004090">
    <property type="entry name" value="Chemotax_Me-accpt_rcpt"/>
</dbReference>
<feature type="coiled-coil region" evidence="10">
    <location>
        <begin position="271"/>
        <end position="298"/>
    </location>
</feature>
<evidence type="ECO:0000256" key="3">
    <source>
        <dbReference type="ARBA" id="ARBA00022519"/>
    </source>
</evidence>
<name>A0A845QCY7_9HYPH</name>
<evidence type="ECO:0000313" key="16">
    <source>
        <dbReference type="EMBL" id="NBG96030.1"/>
    </source>
</evidence>
<dbReference type="SUPFAM" id="SSF103190">
    <property type="entry name" value="Sensory domain-like"/>
    <property type="match status" value="1"/>
</dbReference>
<dbReference type="PANTHER" id="PTHR32089">
    <property type="entry name" value="METHYL-ACCEPTING CHEMOTAXIS PROTEIN MCPB"/>
    <property type="match status" value="1"/>
</dbReference>
<dbReference type="GO" id="GO:0004888">
    <property type="term" value="F:transmembrane signaling receptor activity"/>
    <property type="evidence" value="ECO:0007669"/>
    <property type="project" value="InterPro"/>
</dbReference>
<dbReference type="InterPro" id="IPR000727">
    <property type="entry name" value="T_SNARE_dom"/>
</dbReference>
<dbReference type="Gene3D" id="1.10.287.950">
    <property type="entry name" value="Methyl-accepting chemotaxis protein"/>
    <property type="match status" value="1"/>
</dbReference>
<sequence>MFSFLSKTKLTVRTVALTIGLIVLSIAAIGGATIFQITSQIQNDVLSRQAASVRAAALIMGDTVPGLETRFNAEGNVERLTLAEIPEFTSHDMIDKVGKITGETATVFALDPANGDFWRKTTNITKPDGSRAVGTPLGKSGAVFPVVSAGETFRGEANILGLDYYTVYKPIFNPAGDVIGILYAGVLKSNVDALMSNVTGSLALSSLLVLAIAVAVAFIAFRAMMKPIPVLSEVMRKLAANDKSVTVPYLDNGDEIGDMARAVQVFNEGMIENERLRAEQAENEARAEQEKQASMRGLADDFETRVGQIVAKLSDATRALTETSNQVNSNVAEAGRETESVTQTTGEASDAVQAVAASVEELSVTVAEVAQQMAQANSVATTANQRIESTAGTVANLSETAEKIGEVVGLISDIAEQTNLLALNATIESARAGEAGKGFAVVASEVKALASQTAKATQDISERIAEVQSISAEAVTAISEIRETINEVSSIATSVSSAVEEQNSATQEIASRAQVVATGVSQTAASIGVVNTRNMDVQKSVSEMADATSQLAAESDTLNAAVSSFLSGVRGAA</sequence>
<keyword evidence="10" id="KW-0175">Coiled coil</keyword>
<dbReference type="Pfam" id="PF17202">
    <property type="entry name" value="sCache_3_3"/>
    <property type="match status" value="1"/>
</dbReference>
<evidence type="ECO:0000256" key="5">
    <source>
        <dbReference type="ARBA" id="ARBA00022989"/>
    </source>
</evidence>
<dbReference type="Gene3D" id="6.10.340.10">
    <property type="match status" value="1"/>
</dbReference>
<dbReference type="Pfam" id="PF00015">
    <property type="entry name" value="MCPsignal"/>
    <property type="match status" value="1"/>
</dbReference>
<dbReference type="Proteomes" id="UP000470384">
    <property type="component" value="Unassembled WGS sequence"/>
</dbReference>
<dbReference type="InterPro" id="IPR003660">
    <property type="entry name" value="HAMP_dom"/>
</dbReference>
<feature type="domain" description="HAMP" evidence="15">
    <location>
        <begin position="222"/>
        <end position="275"/>
    </location>
</feature>
<dbReference type="GeneID" id="300654740"/>
<dbReference type="GO" id="GO:0007165">
    <property type="term" value="P:signal transduction"/>
    <property type="evidence" value="ECO:0007669"/>
    <property type="project" value="UniProtKB-KW"/>
</dbReference>
<keyword evidence="5 12" id="KW-1133">Transmembrane helix</keyword>
<evidence type="ECO:0000259" key="13">
    <source>
        <dbReference type="PROSITE" id="PS50111"/>
    </source>
</evidence>
<evidence type="ECO:0000259" key="15">
    <source>
        <dbReference type="PROSITE" id="PS50885"/>
    </source>
</evidence>
<dbReference type="PROSITE" id="PS50111">
    <property type="entry name" value="CHEMOTAXIS_TRANSDUC_2"/>
    <property type="match status" value="1"/>
</dbReference>
<dbReference type="InterPro" id="IPR004089">
    <property type="entry name" value="MCPsignal_dom"/>
</dbReference>
<dbReference type="PROSITE" id="PS50885">
    <property type="entry name" value="HAMP"/>
    <property type="match status" value="1"/>
</dbReference>
<dbReference type="EMBL" id="WXYQ01000006">
    <property type="protein sequence ID" value="NBG96030.1"/>
    <property type="molecule type" value="Genomic_DNA"/>
</dbReference>
<evidence type="ECO:0000256" key="6">
    <source>
        <dbReference type="ARBA" id="ARBA00023136"/>
    </source>
</evidence>
<evidence type="ECO:0000256" key="2">
    <source>
        <dbReference type="ARBA" id="ARBA00022475"/>
    </source>
</evidence>
<evidence type="ECO:0000256" key="8">
    <source>
        <dbReference type="ARBA" id="ARBA00029447"/>
    </source>
</evidence>
<keyword evidence="7 9" id="KW-0807">Transducer</keyword>
<dbReference type="InterPro" id="IPR033463">
    <property type="entry name" value="sCache_3"/>
</dbReference>
<dbReference type="PRINTS" id="PR00260">
    <property type="entry name" value="CHEMTRNSDUCR"/>
</dbReference>
<feature type="transmembrane region" description="Helical" evidence="12">
    <location>
        <begin position="12"/>
        <end position="35"/>
    </location>
</feature>
<evidence type="ECO:0000256" key="7">
    <source>
        <dbReference type="ARBA" id="ARBA00023224"/>
    </source>
</evidence>
<evidence type="ECO:0000256" key="10">
    <source>
        <dbReference type="SAM" id="Coils"/>
    </source>
</evidence>
<dbReference type="PANTHER" id="PTHR32089:SF112">
    <property type="entry name" value="LYSOZYME-LIKE PROTEIN-RELATED"/>
    <property type="match status" value="1"/>
</dbReference>
<keyword evidence="3" id="KW-0997">Cell inner membrane</keyword>
<protein>
    <submittedName>
        <fullName evidence="16">HAMP domain-containing protein</fullName>
    </submittedName>
</protein>
<comment type="similarity">
    <text evidence="8">Belongs to the methyl-accepting chemotaxis (MCP) protein family.</text>
</comment>
<comment type="caution">
    <text evidence="16">The sequence shown here is derived from an EMBL/GenBank/DDBJ whole genome shotgun (WGS) entry which is preliminary data.</text>
</comment>
<dbReference type="AlphaFoldDB" id="A0A845QCY7"/>
<keyword evidence="2" id="KW-1003">Cell membrane</keyword>
<feature type="domain" description="Methyl-accepting transducer" evidence="13">
    <location>
        <begin position="316"/>
        <end position="538"/>
    </location>
</feature>
<feature type="domain" description="T-SNARE coiled-coil homology" evidence="14">
    <location>
        <begin position="468"/>
        <end position="530"/>
    </location>
</feature>
<evidence type="ECO:0000313" key="17">
    <source>
        <dbReference type="Proteomes" id="UP000470384"/>
    </source>
</evidence>
<dbReference type="RefSeq" id="WP_027841834.1">
    <property type="nucleotide sequence ID" value="NZ_BMHN01000001.1"/>
</dbReference>
<dbReference type="Pfam" id="PF00672">
    <property type="entry name" value="HAMP"/>
    <property type="match status" value="1"/>
</dbReference>
<keyword evidence="6 12" id="KW-0472">Membrane</keyword>
<evidence type="ECO:0000256" key="9">
    <source>
        <dbReference type="PROSITE-ProRule" id="PRU00284"/>
    </source>
</evidence>
<dbReference type="InterPro" id="IPR029151">
    <property type="entry name" value="Sensor-like_sf"/>
</dbReference>
<comment type="subcellular location">
    <subcellularLocation>
        <location evidence="1">Cell inner membrane</location>
        <topology evidence="1">Multi-pass membrane protein</topology>
    </subcellularLocation>
</comment>
<dbReference type="SUPFAM" id="SSF58104">
    <property type="entry name" value="Methyl-accepting chemotaxis protein (MCP) signaling domain"/>
    <property type="match status" value="1"/>
</dbReference>
<keyword evidence="4 12" id="KW-0812">Transmembrane</keyword>
<proteinExistence type="inferred from homology"/>
<dbReference type="SMART" id="SM00283">
    <property type="entry name" value="MA"/>
    <property type="match status" value="1"/>
</dbReference>
<evidence type="ECO:0000256" key="11">
    <source>
        <dbReference type="SAM" id="MobiDB-lite"/>
    </source>
</evidence>
<dbReference type="CDD" id="cd06225">
    <property type="entry name" value="HAMP"/>
    <property type="match status" value="1"/>
</dbReference>
<accession>A0A845QCY7</accession>
<dbReference type="SMART" id="SM00304">
    <property type="entry name" value="HAMP"/>
    <property type="match status" value="2"/>
</dbReference>